<sequence length="128" mass="14142">MRAGLGEEEFSEWLIKLGNGELEARENDEIELPVACISDGNLADEIFGNHISLADVQNLCDKVILCPKNEHALMVSEQVLQRLPGTAKVYTSIDEVECEDGEDVSNYPTEFLNSLTPSGMPPHKLNLQ</sequence>
<dbReference type="Proteomes" id="UP000681722">
    <property type="component" value="Unassembled WGS sequence"/>
</dbReference>
<dbReference type="AlphaFoldDB" id="A0A815KVL7"/>
<evidence type="ECO:0000313" key="2">
    <source>
        <dbReference type="EMBL" id="CAF4289119.1"/>
    </source>
</evidence>
<reference evidence="1" key="1">
    <citation type="submission" date="2021-02" db="EMBL/GenBank/DDBJ databases">
        <authorList>
            <person name="Nowell W R."/>
        </authorList>
    </citation>
    <scope>NUCLEOTIDE SEQUENCE</scope>
</reference>
<dbReference type="PANTHER" id="PTHR10492">
    <property type="match status" value="1"/>
</dbReference>
<protein>
    <recommendedName>
        <fullName evidence="4">ATP-dependent DNA helicase</fullName>
    </recommendedName>
</protein>
<dbReference type="EMBL" id="CAJNOQ010017204">
    <property type="protein sequence ID" value="CAF1394921.1"/>
    <property type="molecule type" value="Genomic_DNA"/>
</dbReference>
<accession>A0A815KVL7</accession>
<name>A0A815KVL7_9BILA</name>
<keyword evidence="3" id="KW-1185">Reference proteome</keyword>
<evidence type="ECO:0008006" key="4">
    <source>
        <dbReference type="Google" id="ProtNLM"/>
    </source>
</evidence>
<gene>
    <name evidence="1" type="ORF">GPM918_LOCUS32981</name>
    <name evidence="2" type="ORF">SRO942_LOCUS33653</name>
</gene>
<dbReference type="Proteomes" id="UP000663829">
    <property type="component" value="Unassembled WGS sequence"/>
</dbReference>
<evidence type="ECO:0000313" key="1">
    <source>
        <dbReference type="EMBL" id="CAF1394921.1"/>
    </source>
</evidence>
<proteinExistence type="predicted"/>
<dbReference type="OrthoDB" id="272985at2759"/>
<organism evidence="1 3">
    <name type="scientific">Didymodactylos carnosus</name>
    <dbReference type="NCBI Taxonomy" id="1234261"/>
    <lineage>
        <taxon>Eukaryota</taxon>
        <taxon>Metazoa</taxon>
        <taxon>Spiralia</taxon>
        <taxon>Gnathifera</taxon>
        <taxon>Rotifera</taxon>
        <taxon>Eurotatoria</taxon>
        <taxon>Bdelloidea</taxon>
        <taxon>Philodinida</taxon>
        <taxon>Philodinidae</taxon>
        <taxon>Didymodactylos</taxon>
    </lineage>
</organism>
<feature type="non-terminal residue" evidence="1">
    <location>
        <position position="128"/>
    </location>
</feature>
<evidence type="ECO:0000313" key="3">
    <source>
        <dbReference type="Proteomes" id="UP000663829"/>
    </source>
</evidence>
<dbReference type="EMBL" id="CAJOBC010082615">
    <property type="protein sequence ID" value="CAF4289119.1"/>
    <property type="molecule type" value="Genomic_DNA"/>
</dbReference>
<dbReference type="PANTHER" id="PTHR10492:SF57">
    <property type="entry name" value="ATP-DEPENDENT DNA HELICASE"/>
    <property type="match status" value="1"/>
</dbReference>
<comment type="caution">
    <text evidence="1">The sequence shown here is derived from an EMBL/GenBank/DDBJ whole genome shotgun (WGS) entry which is preliminary data.</text>
</comment>